<dbReference type="InterPro" id="IPR009486">
    <property type="entry name" value="Pur_nuclsid_perm"/>
</dbReference>
<dbReference type="STRING" id="112498.A0A2D3VBI5"/>
<name>A0A2D3VBI5_9PEZI</name>
<proteinExistence type="predicted"/>
<dbReference type="GeneID" id="35605114"/>
<evidence type="ECO:0000313" key="2">
    <source>
        <dbReference type="Proteomes" id="UP000225277"/>
    </source>
</evidence>
<dbReference type="Proteomes" id="UP000225277">
    <property type="component" value="Unassembled WGS sequence"/>
</dbReference>
<dbReference type="RefSeq" id="XP_023631064.1">
    <property type="nucleotide sequence ID" value="XM_023775296.1"/>
</dbReference>
<dbReference type="AlphaFoldDB" id="A0A2D3VBI5"/>
<dbReference type="GO" id="GO:0005783">
    <property type="term" value="C:endoplasmic reticulum"/>
    <property type="evidence" value="ECO:0007669"/>
    <property type="project" value="TreeGrafter"/>
</dbReference>
<dbReference type="EMBL" id="FJUY01000020">
    <property type="protein sequence ID" value="CZT24340.1"/>
    <property type="molecule type" value="Genomic_DNA"/>
</dbReference>
<organism evidence="1 2">
    <name type="scientific">Ramularia collo-cygni</name>
    <dbReference type="NCBI Taxonomy" id="112498"/>
    <lineage>
        <taxon>Eukaryota</taxon>
        <taxon>Fungi</taxon>
        <taxon>Dikarya</taxon>
        <taxon>Ascomycota</taxon>
        <taxon>Pezizomycotina</taxon>
        <taxon>Dothideomycetes</taxon>
        <taxon>Dothideomycetidae</taxon>
        <taxon>Mycosphaerellales</taxon>
        <taxon>Mycosphaerellaceae</taxon>
        <taxon>Ramularia</taxon>
    </lineage>
</organism>
<gene>
    <name evidence="1" type="ORF">RCC_10063</name>
</gene>
<protein>
    <submittedName>
        <fullName evidence="1">Uncharacterized protein</fullName>
    </submittedName>
</protein>
<dbReference type="Pfam" id="PF06516">
    <property type="entry name" value="NUP"/>
    <property type="match status" value="1"/>
</dbReference>
<dbReference type="GO" id="GO:0055085">
    <property type="term" value="P:transmembrane transport"/>
    <property type="evidence" value="ECO:0007669"/>
    <property type="project" value="InterPro"/>
</dbReference>
<evidence type="ECO:0000313" key="1">
    <source>
        <dbReference type="EMBL" id="CZT24340.1"/>
    </source>
</evidence>
<sequence>MQTGVHDGQEQAHRDMETPLKPKVMIITMFHREASLWLSKSSNIKFERKVSIPGLSLKYKEIYCTASGDVCLVITGMALVNGCTFNVCAGKLCRIRLVQDTFLDRGHRRSESTKGNYWQYCFIKVCLPDGSTDAI</sequence>
<reference evidence="1 2" key="1">
    <citation type="submission" date="2016-03" db="EMBL/GenBank/DDBJ databases">
        <authorList>
            <person name="Ploux O."/>
        </authorList>
    </citation>
    <scope>NUCLEOTIDE SEQUENCE [LARGE SCALE GENOMIC DNA]</scope>
    <source>
        <strain evidence="1 2">URUG2</strain>
    </source>
</reference>
<dbReference type="PANTHER" id="PTHR38643">
    <property type="entry name" value="PURINE NUCLEOSIDE PERMEASE C285.05-RELATED"/>
    <property type="match status" value="1"/>
</dbReference>
<dbReference type="PANTHER" id="PTHR38643:SF1">
    <property type="entry name" value="PURINE NUCLEOSIDE PERMEASE C285.05-RELATED"/>
    <property type="match status" value="1"/>
</dbReference>
<accession>A0A2D3VBI5</accession>
<keyword evidence="2" id="KW-1185">Reference proteome</keyword>